<comment type="caution">
    <text evidence="4">The sequence shown here is derived from an EMBL/GenBank/DDBJ whole genome shotgun (WGS) entry which is preliminary data.</text>
</comment>
<gene>
    <name evidence="4" type="ORF">F9817_15365</name>
</gene>
<dbReference type="EMBL" id="WEKT01000032">
    <property type="protein sequence ID" value="MZI94572.1"/>
    <property type="molecule type" value="Genomic_DNA"/>
</dbReference>
<keyword evidence="5" id="KW-1185">Reference proteome</keyword>
<dbReference type="Pfam" id="PF09829">
    <property type="entry name" value="DUF2057"/>
    <property type="match status" value="1"/>
</dbReference>
<sequence length="218" mass="24110" precursor="true">MNTFKALPCLLAIAFAASASAKVTLEVPSSVNVLVVDGAKPHESGNFLSSTKTIEVPNGEHQVVFRYQAVFSEGQERVSTESDAIIAKFKADDTTLKFDMPKYRDATEAKKHIDTMKWSLVDADGNAVSVKQDKLIKEGMQIGRNYRDEINQYNIHGGVAAVYVSQPAQPRINYNTTTPAPAPKATPGDNTAEQMLHFWYDKADAQARARFKEYLSKH</sequence>
<proteinExistence type="inferred from homology"/>
<evidence type="ECO:0000313" key="4">
    <source>
        <dbReference type="EMBL" id="MZI94572.1"/>
    </source>
</evidence>
<evidence type="ECO:0000256" key="2">
    <source>
        <dbReference type="ARBA" id="ARBA00022729"/>
    </source>
</evidence>
<comment type="similarity">
    <text evidence="1 3">Belongs to the UPF0319 family.</text>
</comment>
<dbReference type="PANTHER" id="PTHR38108:SF1">
    <property type="entry name" value="UPF0319 PROTEIN YCCT"/>
    <property type="match status" value="1"/>
</dbReference>
<organism evidence="4 5">
    <name type="scientific">Vibrio eleionomae</name>
    <dbReference type="NCBI Taxonomy" id="2653505"/>
    <lineage>
        <taxon>Bacteria</taxon>
        <taxon>Pseudomonadati</taxon>
        <taxon>Pseudomonadota</taxon>
        <taxon>Gammaproteobacteria</taxon>
        <taxon>Vibrionales</taxon>
        <taxon>Vibrionaceae</taxon>
        <taxon>Vibrio</taxon>
    </lineage>
</organism>
<dbReference type="Proteomes" id="UP000462621">
    <property type="component" value="Unassembled WGS sequence"/>
</dbReference>
<dbReference type="InterPro" id="IPR018635">
    <property type="entry name" value="UPF0319"/>
</dbReference>
<keyword evidence="2 3" id="KW-0732">Signal</keyword>
<feature type="chain" id="PRO_5031658439" description="UPF0319 protein F9817_15365" evidence="3">
    <location>
        <begin position="22"/>
        <end position="218"/>
    </location>
</feature>
<reference evidence="4 5" key="1">
    <citation type="submission" date="2019-10" db="EMBL/GenBank/DDBJ databases">
        <title>Vibrio sp. nov. isolated from a shrimp pond.</title>
        <authorList>
            <person name="Gomez-Gil B."/>
            <person name="Enciso-Ibarra J."/>
            <person name="Enciso-Ibarra K."/>
            <person name="Bolan-Mejia C."/>
        </authorList>
    </citation>
    <scope>NUCLEOTIDE SEQUENCE [LARGE SCALE GENOMIC DNA]</scope>
    <source>
        <strain evidence="4 5">CAIM 722</strain>
    </source>
</reference>
<dbReference type="AlphaFoldDB" id="A0A7X4LMX4"/>
<feature type="signal peptide" evidence="3">
    <location>
        <begin position="1"/>
        <end position="21"/>
    </location>
</feature>
<evidence type="ECO:0000256" key="3">
    <source>
        <dbReference type="HAMAP-Rule" id="MF_00789"/>
    </source>
</evidence>
<dbReference type="PANTHER" id="PTHR38108">
    <property type="entry name" value="UPF0319 PROTEIN YCCT"/>
    <property type="match status" value="1"/>
</dbReference>
<name>A0A7X4LMX4_9VIBR</name>
<dbReference type="HAMAP" id="MF_00789">
    <property type="entry name" value="UPF0319"/>
    <property type="match status" value="1"/>
</dbReference>
<protein>
    <recommendedName>
        <fullName evidence="3">UPF0319 protein F9817_15365</fullName>
    </recommendedName>
</protein>
<accession>A0A7X4LMX4</accession>
<dbReference type="RefSeq" id="WP_161157052.1">
    <property type="nucleotide sequence ID" value="NZ_WEKT01000032.1"/>
</dbReference>
<evidence type="ECO:0000256" key="1">
    <source>
        <dbReference type="ARBA" id="ARBA00008490"/>
    </source>
</evidence>
<evidence type="ECO:0000313" key="5">
    <source>
        <dbReference type="Proteomes" id="UP000462621"/>
    </source>
</evidence>